<keyword evidence="3" id="KW-1185">Reference proteome</keyword>
<dbReference type="Gene3D" id="3.40.50.300">
    <property type="entry name" value="P-loop containing nucleotide triphosphate hydrolases"/>
    <property type="match status" value="1"/>
</dbReference>
<feature type="region of interest" description="Disordered" evidence="1">
    <location>
        <begin position="321"/>
        <end position="348"/>
    </location>
</feature>
<comment type="caution">
    <text evidence="2">The sequence shown here is derived from an EMBL/GenBank/DDBJ whole genome shotgun (WGS) entry which is preliminary data.</text>
</comment>
<protein>
    <recommendedName>
        <fullName evidence="4">Transcription factor</fullName>
    </recommendedName>
</protein>
<evidence type="ECO:0000313" key="2">
    <source>
        <dbReference type="EMBL" id="KAJ1911084.1"/>
    </source>
</evidence>
<evidence type="ECO:0008006" key="4">
    <source>
        <dbReference type="Google" id="ProtNLM"/>
    </source>
</evidence>
<reference evidence="2" key="1">
    <citation type="submission" date="2022-07" db="EMBL/GenBank/DDBJ databases">
        <title>Phylogenomic reconstructions and comparative analyses of Kickxellomycotina fungi.</title>
        <authorList>
            <person name="Reynolds N.K."/>
            <person name="Stajich J.E."/>
            <person name="Barry K."/>
            <person name="Grigoriev I.V."/>
            <person name="Crous P."/>
            <person name="Smith M.E."/>
        </authorList>
    </citation>
    <scope>NUCLEOTIDE SEQUENCE</scope>
    <source>
        <strain evidence="2">RSA 861</strain>
    </source>
</reference>
<dbReference type="PANTHER" id="PTHR12083">
    <property type="entry name" value="BIFUNCTIONAL POLYNUCLEOTIDE PHOSPHATASE/KINASE"/>
    <property type="match status" value="1"/>
</dbReference>
<dbReference type="GO" id="GO:0046403">
    <property type="term" value="F:polynucleotide 3'-phosphatase activity"/>
    <property type="evidence" value="ECO:0007669"/>
    <property type="project" value="TreeGrafter"/>
</dbReference>
<dbReference type="Proteomes" id="UP001150569">
    <property type="component" value="Unassembled WGS sequence"/>
</dbReference>
<gene>
    <name evidence="2" type="ORF">IWQ60_010313</name>
</gene>
<proteinExistence type="predicted"/>
<accession>A0A9W8DN42</accession>
<dbReference type="SUPFAM" id="SSF52540">
    <property type="entry name" value="P-loop containing nucleoside triphosphate hydrolases"/>
    <property type="match status" value="1"/>
</dbReference>
<sequence length="500" mass="56253">MVKHILVLVGLPGCGKTAFAKRLCDFEKSYVRINQDDLGSRAMCESLTEKNIKEGKNVVIDRCNFDEDQRKVWVNMGEAHGAIVDALYFDVNPKTCKERVKARTGHPTGVEGKFGTEVVSRFERLMTRPTVYEGFRYIHNVTTHLPDKKTEADVFTKDTILAVMALFPPPKVEVKEAKRPSTPPPKAHTPPPSMKPASKPAAAPTQTATPPKPAAPKIPDDAAKEKMVASHYGHFPDHGHGHSHAHANHHHHHPGFDVPSSAWFGKDFHTPPPSAPSSAPKNVSVVAKPIEGHGTYKESKGMWEDEAKNQHYNHSLYNEHAEQEADGSKHLDRHTRHLQHSDHIRNPLSGFTRAFDHLSLDRQEEGHELDKSGKKTHFADKSHFYHQSEHEEDAKSGNMRSYEHKHVNNMRHIHSGNPDKSRTEGFEHRSFNYAYKGAAFEPSCVMDTSYSGKATFEDEIKASFHNLPAQEHYSFGQKISWEGGLPPKPKMPQPTWMHSK</sequence>
<dbReference type="AlphaFoldDB" id="A0A9W8DN42"/>
<feature type="compositionally biased region" description="Pro residues" evidence="1">
    <location>
        <begin position="181"/>
        <end position="194"/>
    </location>
</feature>
<feature type="region of interest" description="Disordered" evidence="1">
    <location>
        <begin position="362"/>
        <end position="397"/>
    </location>
</feature>
<feature type="compositionally biased region" description="Basic and acidic residues" evidence="1">
    <location>
        <begin position="321"/>
        <end position="330"/>
    </location>
</feature>
<feature type="region of interest" description="Disordered" evidence="1">
    <location>
        <begin position="479"/>
        <end position="500"/>
    </location>
</feature>
<dbReference type="GO" id="GO:0003690">
    <property type="term" value="F:double-stranded DNA binding"/>
    <property type="evidence" value="ECO:0007669"/>
    <property type="project" value="TreeGrafter"/>
</dbReference>
<dbReference type="GO" id="GO:0006281">
    <property type="term" value="P:DNA repair"/>
    <property type="evidence" value="ECO:0007669"/>
    <property type="project" value="TreeGrafter"/>
</dbReference>
<name>A0A9W8DN42_9FUNG</name>
<feature type="compositionally biased region" description="Low complexity" evidence="1">
    <location>
        <begin position="195"/>
        <end position="209"/>
    </location>
</feature>
<evidence type="ECO:0000256" key="1">
    <source>
        <dbReference type="SAM" id="MobiDB-lite"/>
    </source>
</evidence>
<dbReference type="OrthoDB" id="3512845at2759"/>
<organism evidence="2 3">
    <name type="scientific">Tieghemiomyces parasiticus</name>
    <dbReference type="NCBI Taxonomy" id="78921"/>
    <lineage>
        <taxon>Eukaryota</taxon>
        <taxon>Fungi</taxon>
        <taxon>Fungi incertae sedis</taxon>
        <taxon>Zoopagomycota</taxon>
        <taxon>Kickxellomycotina</taxon>
        <taxon>Dimargaritomycetes</taxon>
        <taxon>Dimargaritales</taxon>
        <taxon>Dimargaritaceae</taxon>
        <taxon>Tieghemiomyces</taxon>
    </lineage>
</organism>
<dbReference type="Pfam" id="PF13671">
    <property type="entry name" value="AAA_33"/>
    <property type="match status" value="1"/>
</dbReference>
<dbReference type="EMBL" id="JANBPT010000971">
    <property type="protein sequence ID" value="KAJ1911084.1"/>
    <property type="molecule type" value="Genomic_DNA"/>
</dbReference>
<feature type="compositionally biased region" description="Basic residues" evidence="1">
    <location>
        <begin position="241"/>
        <end position="253"/>
    </location>
</feature>
<dbReference type="InterPro" id="IPR027417">
    <property type="entry name" value="P-loop_NTPase"/>
</dbReference>
<feature type="region of interest" description="Disordered" evidence="1">
    <location>
        <begin position="172"/>
        <end position="219"/>
    </location>
</feature>
<feature type="region of interest" description="Disordered" evidence="1">
    <location>
        <begin position="232"/>
        <end position="258"/>
    </location>
</feature>
<dbReference type="GO" id="GO:0046404">
    <property type="term" value="F:ATP-dependent polydeoxyribonucleotide 5'-hydroxyl-kinase activity"/>
    <property type="evidence" value="ECO:0007669"/>
    <property type="project" value="TreeGrafter"/>
</dbReference>
<dbReference type="PANTHER" id="PTHR12083:SF9">
    <property type="entry name" value="BIFUNCTIONAL POLYNUCLEOTIDE PHOSPHATASE_KINASE"/>
    <property type="match status" value="1"/>
</dbReference>
<evidence type="ECO:0000313" key="3">
    <source>
        <dbReference type="Proteomes" id="UP001150569"/>
    </source>
</evidence>